<dbReference type="GO" id="GO:0051301">
    <property type="term" value="P:cell division"/>
    <property type="evidence" value="ECO:0007669"/>
    <property type="project" value="UniProtKB-UniRule"/>
</dbReference>
<comment type="caution">
    <text evidence="2">The sequence shown here is derived from an EMBL/GenBank/DDBJ whole genome shotgun (WGS) entry which is preliminary data.</text>
</comment>
<keyword evidence="1" id="KW-0539">Nucleus</keyword>
<protein>
    <recommendedName>
        <fullName evidence="1">Kinetochore protein Spc24</fullName>
    </recommendedName>
</protein>
<evidence type="ECO:0000256" key="1">
    <source>
        <dbReference type="RuleBase" id="RU368011"/>
    </source>
</evidence>
<keyword evidence="1" id="KW-0158">Chromosome</keyword>
<dbReference type="OrthoDB" id="3344830at2759"/>
<proteinExistence type="inferred from homology"/>
<keyword evidence="3" id="KW-1185">Reference proteome</keyword>
<organism evidence="2 3">
    <name type="scientific">Absidia repens</name>
    <dbReference type="NCBI Taxonomy" id="90262"/>
    <lineage>
        <taxon>Eukaryota</taxon>
        <taxon>Fungi</taxon>
        <taxon>Fungi incertae sedis</taxon>
        <taxon>Mucoromycota</taxon>
        <taxon>Mucoromycotina</taxon>
        <taxon>Mucoromycetes</taxon>
        <taxon>Mucorales</taxon>
        <taxon>Cunninghamellaceae</taxon>
        <taxon>Absidia</taxon>
    </lineage>
</organism>
<comment type="subunit">
    <text evidence="1">Component of the NDC80 complex.</text>
</comment>
<keyword evidence="1" id="KW-0995">Kinetochore</keyword>
<dbReference type="AlphaFoldDB" id="A0A1X2HZQ0"/>
<dbReference type="Proteomes" id="UP000193560">
    <property type="component" value="Unassembled WGS sequence"/>
</dbReference>
<dbReference type="Pfam" id="PF08286">
    <property type="entry name" value="Spc24"/>
    <property type="match status" value="1"/>
</dbReference>
<comment type="function">
    <text evidence="1">Acts as a component of the essential kinetochore-associated NDC80 complex, which is required for chromosome segregation and spindle checkpoint activity.</text>
</comment>
<keyword evidence="1" id="KW-0137">Centromere</keyword>
<evidence type="ECO:0000313" key="3">
    <source>
        <dbReference type="Proteomes" id="UP000193560"/>
    </source>
</evidence>
<dbReference type="GO" id="GO:0005634">
    <property type="term" value="C:nucleus"/>
    <property type="evidence" value="ECO:0007669"/>
    <property type="project" value="UniProtKB-SubCell"/>
</dbReference>
<gene>
    <name evidence="2" type="ORF">BCR42DRAFT_428438</name>
</gene>
<reference evidence="2 3" key="1">
    <citation type="submission" date="2016-07" db="EMBL/GenBank/DDBJ databases">
        <title>Pervasive Adenine N6-methylation of Active Genes in Fungi.</title>
        <authorList>
            <consortium name="DOE Joint Genome Institute"/>
            <person name="Mondo S.J."/>
            <person name="Dannebaum R.O."/>
            <person name="Kuo R.C."/>
            <person name="Labutti K."/>
            <person name="Haridas S."/>
            <person name="Kuo A."/>
            <person name="Salamov A."/>
            <person name="Ahrendt S.R."/>
            <person name="Lipzen A."/>
            <person name="Sullivan W."/>
            <person name="Andreopoulos W.B."/>
            <person name="Clum A."/>
            <person name="Lindquist E."/>
            <person name="Daum C."/>
            <person name="Ramamoorthy G.K."/>
            <person name="Gryganskyi A."/>
            <person name="Culley D."/>
            <person name="Magnuson J.K."/>
            <person name="James T.Y."/>
            <person name="O'Malley M.A."/>
            <person name="Stajich J.E."/>
            <person name="Spatafora J.W."/>
            <person name="Visel A."/>
            <person name="Grigoriev I.V."/>
        </authorList>
    </citation>
    <scope>NUCLEOTIDE SEQUENCE [LARGE SCALE GENOMIC DNA]</scope>
    <source>
        <strain evidence="2 3">NRRL 1336</strain>
    </source>
</reference>
<keyword evidence="1" id="KW-0498">Mitosis</keyword>
<name>A0A1X2HZQ0_9FUNG</name>
<comment type="subcellular location">
    <subcellularLocation>
        <location evidence="1">Nucleus</location>
    </subcellularLocation>
    <subcellularLocation>
        <location evidence="1">Chromosome</location>
        <location evidence="1">Centromere</location>
        <location evidence="1">Kinetochore</location>
    </subcellularLocation>
</comment>
<keyword evidence="1" id="KW-0132">Cell division</keyword>
<sequence length="188" mass="22052">MPEQEETTTNKSLHSVLTQMDAYDHQFMNWQHEFKRKENIYDEYVNKHELKVIELETALHDVESSISRILSDFEGISNSERTSSMERKKSQLLRHQEAMEQEINIPINEFAAMEMTRKVNISDDFADKEVLNLTFYRNLGIEVISNTDDSVHNMKLVSYHKPDVNNYTVNESSDDFDSAQRIWDSISP</sequence>
<comment type="similarity">
    <text evidence="1">Belongs to the SPC24 family.</text>
</comment>
<dbReference type="EMBL" id="MCGE01000045">
    <property type="protein sequence ID" value="ORZ05228.1"/>
    <property type="molecule type" value="Genomic_DNA"/>
</dbReference>
<dbReference type="GO" id="GO:0000776">
    <property type="term" value="C:kinetochore"/>
    <property type="evidence" value="ECO:0007669"/>
    <property type="project" value="UniProtKB-KW"/>
</dbReference>
<keyword evidence="1" id="KW-0131">Cell cycle</keyword>
<accession>A0A1X2HZQ0</accession>
<evidence type="ECO:0000313" key="2">
    <source>
        <dbReference type="EMBL" id="ORZ05228.1"/>
    </source>
</evidence>
<dbReference type="InterPro" id="IPR013252">
    <property type="entry name" value="Ndc80_Spc24"/>
</dbReference>